<name>A0ABP1QWM4_9HEXA</name>
<feature type="coiled-coil region" evidence="1">
    <location>
        <begin position="817"/>
        <end position="935"/>
    </location>
</feature>
<feature type="region of interest" description="Disordered" evidence="2">
    <location>
        <begin position="442"/>
        <end position="471"/>
    </location>
</feature>
<reference evidence="4 5" key="1">
    <citation type="submission" date="2024-08" db="EMBL/GenBank/DDBJ databases">
        <authorList>
            <person name="Cucini C."/>
            <person name="Frati F."/>
        </authorList>
    </citation>
    <scope>NUCLEOTIDE SEQUENCE [LARGE SCALE GENOMIC DNA]</scope>
</reference>
<feature type="region of interest" description="Disordered" evidence="2">
    <location>
        <begin position="1"/>
        <end position="25"/>
    </location>
</feature>
<keyword evidence="3" id="KW-1133">Transmembrane helix</keyword>
<dbReference type="Pfam" id="PF04388">
    <property type="entry name" value="Hamartin"/>
    <property type="match status" value="2"/>
</dbReference>
<keyword evidence="5" id="KW-1185">Reference proteome</keyword>
<feature type="compositionally biased region" description="Gly residues" evidence="2">
    <location>
        <begin position="7"/>
        <end position="19"/>
    </location>
</feature>
<evidence type="ECO:0000313" key="5">
    <source>
        <dbReference type="Proteomes" id="UP001642540"/>
    </source>
</evidence>
<dbReference type="Gene3D" id="1.20.5.340">
    <property type="match status" value="1"/>
</dbReference>
<evidence type="ECO:0008006" key="6">
    <source>
        <dbReference type="Google" id="ProtNLM"/>
    </source>
</evidence>
<keyword evidence="3" id="KW-0472">Membrane</keyword>
<feature type="compositionally biased region" description="Low complexity" evidence="2">
    <location>
        <begin position="652"/>
        <end position="666"/>
    </location>
</feature>
<evidence type="ECO:0000256" key="1">
    <source>
        <dbReference type="SAM" id="Coils"/>
    </source>
</evidence>
<evidence type="ECO:0000256" key="2">
    <source>
        <dbReference type="SAM" id="MobiDB-lite"/>
    </source>
</evidence>
<proteinExistence type="predicted"/>
<evidence type="ECO:0000313" key="4">
    <source>
        <dbReference type="EMBL" id="CAL8113118.1"/>
    </source>
</evidence>
<comment type="caution">
    <text evidence="4">The sequence shown here is derived from an EMBL/GenBank/DDBJ whole genome shotgun (WGS) entry which is preliminary data.</text>
</comment>
<dbReference type="Proteomes" id="UP001642540">
    <property type="component" value="Unassembled WGS sequence"/>
</dbReference>
<dbReference type="PANTHER" id="PTHR15154:SF2">
    <property type="entry name" value="HAMARTIN"/>
    <property type="match status" value="1"/>
</dbReference>
<feature type="region of interest" description="Disordered" evidence="2">
    <location>
        <begin position="680"/>
        <end position="715"/>
    </location>
</feature>
<accession>A0ABP1QWM4</accession>
<keyword evidence="3" id="KW-0812">Transmembrane</keyword>
<keyword evidence="1" id="KW-0175">Coiled coil</keyword>
<dbReference type="EMBL" id="CAXLJM020000049">
    <property type="protein sequence ID" value="CAL8113118.1"/>
    <property type="molecule type" value="Genomic_DNA"/>
</dbReference>
<feature type="compositionally biased region" description="Low complexity" evidence="2">
    <location>
        <begin position="453"/>
        <end position="469"/>
    </location>
</feature>
<dbReference type="InterPro" id="IPR016024">
    <property type="entry name" value="ARM-type_fold"/>
</dbReference>
<dbReference type="PANTHER" id="PTHR15154">
    <property type="entry name" value="HAMARTIN"/>
    <property type="match status" value="1"/>
</dbReference>
<feature type="transmembrane region" description="Helical" evidence="3">
    <location>
        <begin position="153"/>
        <end position="174"/>
    </location>
</feature>
<dbReference type="InterPro" id="IPR007483">
    <property type="entry name" value="Hamartin"/>
</dbReference>
<protein>
    <recommendedName>
        <fullName evidence="6">Hamartin</fullName>
    </recommendedName>
</protein>
<organism evidence="4 5">
    <name type="scientific">Orchesella dallaii</name>
    <dbReference type="NCBI Taxonomy" id="48710"/>
    <lineage>
        <taxon>Eukaryota</taxon>
        <taxon>Metazoa</taxon>
        <taxon>Ecdysozoa</taxon>
        <taxon>Arthropoda</taxon>
        <taxon>Hexapoda</taxon>
        <taxon>Collembola</taxon>
        <taxon>Entomobryomorpha</taxon>
        <taxon>Entomobryoidea</taxon>
        <taxon>Orchesellidae</taxon>
        <taxon>Orchesellinae</taxon>
        <taxon>Orchesella</taxon>
    </lineage>
</organism>
<evidence type="ECO:0000256" key="3">
    <source>
        <dbReference type="SAM" id="Phobius"/>
    </source>
</evidence>
<dbReference type="SUPFAM" id="SSF48371">
    <property type="entry name" value="ARM repeat"/>
    <property type="match status" value="1"/>
</dbReference>
<gene>
    <name evidence="4" type="ORF">ODALV1_LOCUS15919</name>
</gene>
<sequence>MASSLGTSGGGNSSGGPGSNHGQPQALTDVTQIFDLLESNKPEVVQEVKDLILENLNSTKENWLVSGLYEYYIQSGSGRCSDILCGISREPHDKFLIERMTEGIKSPLKETRRQALILVGHAVCKQPPWLYKILTQSPLFRELIKLLKTETDVVILLTGLLAVIMMLPIIPMFVVSNVQDIFDVFGRLATWTNTTHNIPREHLLHLQVGLYSLFHRLYAMFPCNFLSYLRHNLSSQDKRTVFLHTIMPMLEKVKMHPHLVTATKEGELNPARWRSRDYHDIISECSKISLDGYESSLPEEMPSGFSNLGSNSGSIQERKVQNCSAELSLDDVLKIPTTLFSQAMSSSDLNSLVTYIDDFSNTAPPTPLSVNTGSSNVPLSHTGLTVRTNLPLPTETAMEATPENTPVKDRDRCHFKLPSYNTPAAIQLFGPKEEFLRHDRFDRPIPQTPPATPTNSSVPSSPLPVTSTLSRRDSIFDSTNFRRESLMLQRLQKVQLDQQQSTNIHADNVTSHTFGVSVSQLSQSVEGARKVAIVQPHTNVSDVVSTSAAITELVRSDSIHEIEKPTGTGGPLTPLPGHNSSASGPGLIDPDLSLITLDEEPGGLDECSTRTCVSGGLHMADHKSMVAFAKKVNRLRYHSHCIAGSDFQASLGPSPGTSPSSTTSSGFMHARSRFMKRSMSCPDIKKPAPEEKDGKTPKLPEVSEVSSGLEDKIDGDNDVEKEIAPKDPEHPYEHLFQKILPSVMSPLESRTLPSPHLLLDLCLMKAANLHPPKSKNEEINALKGHIELLHGQLLFERHRREAHAHRNRRLALKCRKTVTLEEQNNTMGQKIHNLEKEVASLKKEVTIQRNVGLVKERELLNTIDGLETKLENYKRDISKLAQEKSHLESKFSQLQEEFSVLQKESDQKKADFFSLENEVKNCQKYIERNKELKTAYEARLKEILVLGELLRRYKEITTPHSETSYLLEQMEDCRKTHDEEIRSLRTMLETIMSQQEASNGTISDLKKRLEKREAIIELQRKDMQEKEQEHHLQLHVSY</sequence>
<feature type="region of interest" description="Disordered" evidence="2">
    <location>
        <begin position="647"/>
        <end position="667"/>
    </location>
</feature>
<feature type="compositionally biased region" description="Basic and acidic residues" evidence="2">
    <location>
        <begin position="683"/>
        <end position="698"/>
    </location>
</feature>